<organism evidence="1 2">
    <name type="scientific">Hibiscus sabdariffa</name>
    <name type="common">roselle</name>
    <dbReference type="NCBI Taxonomy" id="183260"/>
    <lineage>
        <taxon>Eukaryota</taxon>
        <taxon>Viridiplantae</taxon>
        <taxon>Streptophyta</taxon>
        <taxon>Embryophyta</taxon>
        <taxon>Tracheophyta</taxon>
        <taxon>Spermatophyta</taxon>
        <taxon>Magnoliopsida</taxon>
        <taxon>eudicotyledons</taxon>
        <taxon>Gunneridae</taxon>
        <taxon>Pentapetalae</taxon>
        <taxon>rosids</taxon>
        <taxon>malvids</taxon>
        <taxon>Malvales</taxon>
        <taxon>Malvaceae</taxon>
        <taxon>Malvoideae</taxon>
        <taxon>Hibiscus</taxon>
    </lineage>
</organism>
<gene>
    <name evidence="1" type="ORF">V6N12_048159</name>
</gene>
<comment type="caution">
    <text evidence="1">The sequence shown here is derived from an EMBL/GenBank/DDBJ whole genome shotgun (WGS) entry which is preliminary data.</text>
</comment>
<protein>
    <submittedName>
        <fullName evidence="1">Uncharacterized protein</fullName>
    </submittedName>
</protein>
<evidence type="ECO:0000313" key="2">
    <source>
        <dbReference type="Proteomes" id="UP001472677"/>
    </source>
</evidence>
<evidence type="ECO:0000313" key="1">
    <source>
        <dbReference type="EMBL" id="KAK8561083.1"/>
    </source>
</evidence>
<dbReference type="EMBL" id="JBBPBM010000013">
    <property type="protein sequence ID" value="KAK8561083.1"/>
    <property type="molecule type" value="Genomic_DNA"/>
</dbReference>
<sequence>MLFCEVPLPKTKAFMPTFPAQHAQDRRMRRVLKSPDPLQEQRKKEWQQGELGDWWFVWLSEKTVGVEWGGHSLPFIDEEIDNNHCTSKSQSKQVEEVEVTSYLHILDLV</sequence>
<name>A0ABR2EGF5_9ROSI</name>
<reference evidence="1 2" key="1">
    <citation type="journal article" date="2024" name="G3 (Bethesda)">
        <title>Genome assembly of Hibiscus sabdariffa L. provides insights into metabolisms of medicinal natural products.</title>
        <authorList>
            <person name="Kim T."/>
        </authorList>
    </citation>
    <scope>NUCLEOTIDE SEQUENCE [LARGE SCALE GENOMIC DNA]</scope>
    <source>
        <strain evidence="1">TK-2024</strain>
        <tissue evidence="1">Old leaves</tissue>
    </source>
</reference>
<proteinExistence type="predicted"/>
<accession>A0ABR2EGF5</accession>
<keyword evidence="2" id="KW-1185">Reference proteome</keyword>
<dbReference type="Proteomes" id="UP001472677">
    <property type="component" value="Unassembled WGS sequence"/>
</dbReference>